<dbReference type="EMBL" id="JACVVK020000021">
    <property type="protein sequence ID" value="KAK7503185.1"/>
    <property type="molecule type" value="Genomic_DNA"/>
</dbReference>
<feature type="chain" id="PRO_5044785168" evidence="1">
    <location>
        <begin position="23"/>
        <end position="74"/>
    </location>
</feature>
<evidence type="ECO:0000313" key="2">
    <source>
        <dbReference type="EMBL" id="KAK7503185.1"/>
    </source>
</evidence>
<reference evidence="2 3" key="1">
    <citation type="journal article" date="2023" name="Sci. Data">
        <title>Genome assembly of the Korean intertidal mud-creeper Batillaria attramentaria.</title>
        <authorList>
            <person name="Patra A.K."/>
            <person name="Ho P.T."/>
            <person name="Jun S."/>
            <person name="Lee S.J."/>
            <person name="Kim Y."/>
            <person name="Won Y.J."/>
        </authorList>
    </citation>
    <scope>NUCLEOTIDE SEQUENCE [LARGE SCALE GENOMIC DNA]</scope>
    <source>
        <strain evidence="2">Wonlab-2016</strain>
    </source>
</reference>
<accession>A0ABD0LUG9</accession>
<dbReference type="Proteomes" id="UP001519460">
    <property type="component" value="Unassembled WGS sequence"/>
</dbReference>
<sequence length="74" mass="8020">MTCFRPALFAFVMALVVCCAHGGENTVVVADNLPYEINCDAPYVCQWDPKPDAHCVTSGRVVFGHCGLQIAICM</sequence>
<keyword evidence="1" id="KW-0732">Signal</keyword>
<protein>
    <submittedName>
        <fullName evidence="2">Uncharacterized protein</fullName>
    </submittedName>
</protein>
<organism evidence="2 3">
    <name type="scientific">Batillaria attramentaria</name>
    <dbReference type="NCBI Taxonomy" id="370345"/>
    <lineage>
        <taxon>Eukaryota</taxon>
        <taxon>Metazoa</taxon>
        <taxon>Spiralia</taxon>
        <taxon>Lophotrochozoa</taxon>
        <taxon>Mollusca</taxon>
        <taxon>Gastropoda</taxon>
        <taxon>Caenogastropoda</taxon>
        <taxon>Sorbeoconcha</taxon>
        <taxon>Cerithioidea</taxon>
        <taxon>Batillariidae</taxon>
        <taxon>Batillaria</taxon>
    </lineage>
</organism>
<dbReference type="AlphaFoldDB" id="A0ABD0LUG9"/>
<keyword evidence="3" id="KW-1185">Reference proteome</keyword>
<feature type="signal peptide" evidence="1">
    <location>
        <begin position="1"/>
        <end position="22"/>
    </location>
</feature>
<gene>
    <name evidence="2" type="ORF">BaRGS_00005450</name>
</gene>
<evidence type="ECO:0000313" key="3">
    <source>
        <dbReference type="Proteomes" id="UP001519460"/>
    </source>
</evidence>
<proteinExistence type="predicted"/>
<name>A0ABD0LUG9_9CAEN</name>
<evidence type="ECO:0000256" key="1">
    <source>
        <dbReference type="SAM" id="SignalP"/>
    </source>
</evidence>
<comment type="caution">
    <text evidence="2">The sequence shown here is derived from an EMBL/GenBank/DDBJ whole genome shotgun (WGS) entry which is preliminary data.</text>
</comment>